<dbReference type="Pfam" id="PF14534">
    <property type="entry name" value="DUF4440"/>
    <property type="match status" value="1"/>
</dbReference>
<dbReference type="SUPFAM" id="SSF54427">
    <property type="entry name" value="NTF2-like"/>
    <property type="match status" value="1"/>
</dbReference>
<protein>
    <submittedName>
        <fullName evidence="2">Ketosteroid isomerase-like protein</fullName>
    </submittedName>
</protein>
<accession>A0ABW8MQ02</accession>
<sequence>MQTGSPAGVNRDLPEPPAGVFASRCAMLAAHLQARDEAMTESVIAELEVQLREAMLASDVEVLDTLLADDLTFVDVTGKVWSKADDLNAHRYGIQRIERLEIKEQTVRVYDKSAVTLTHAALSGQFGGMPLSANLRYTRMWVETESGWRIAAAHCSVLAF</sequence>
<dbReference type="RefSeq" id="WP_404610725.1">
    <property type="nucleotide sequence ID" value="NZ_JBIYDN010000021.1"/>
</dbReference>
<name>A0ABW8MQ02_9BURK</name>
<dbReference type="Proteomes" id="UP001620514">
    <property type="component" value="Unassembled WGS sequence"/>
</dbReference>
<feature type="domain" description="DUF4440" evidence="1">
    <location>
        <begin position="44"/>
        <end position="150"/>
    </location>
</feature>
<dbReference type="InterPro" id="IPR027843">
    <property type="entry name" value="DUF4440"/>
</dbReference>
<proteinExistence type="predicted"/>
<dbReference type="EMBL" id="JBIYDN010000021">
    <property type="protein sequence ID" value="MFK4445773.1"/>
    <property type="molecule type" value="Genomic_DNA"/>
</dbReference>
<reference evidence="2 3" key="1">
    <citation type="submission" date="2024-11" db="EMBL/GenBank/DDBJ databases">
        <title>Using genomics to understand microbial adaptation to soil warming.</title>
        <authorList>
            <person name="Deangelis K.M. PhD."/>
        </authorList>
    </citation>
    <scope>NUCLEOTIDE SEQUENCE [LARGE SCALE GENOMIC DNA]</scope>
    <source>
        <strain evidence="2 3">GAS97</strain>
    </source>
</reference>
<comment type="caution">
    <text evidence="2">The sequence shown here is derived from an EMBL/GenBank/DDBJ whole genome shotgun (WGS) entry which is preliminary data.</text>
</comment>
<evidence type="ECO:0000313" key="3">
    <source>
        <dbReference type="Proteomes" id="UP001620514"/>
    </source>
</evidence>
<gene>
    <name evidence="2" type="ORF">ABH943_005805</name>
</gene>
<dbReference type="Gene3D" id="3.10.450.50">
    <property type="match status" value="1"/>
</dbReference>
<keyword evidence="3" id="KW-1185">Reference proteome</keyword>
<organism evidence="2 3">
    <name type="scientific">Caballeronia udeis</name>
    <dbReference type="NCBI Taxonomy" id="1232866"/>
    <lineage>
        <taxon>Bacteria</taxon>
        <taxon>Pseudomonadati</taxon>
        <taxon>Pseudomonadota</taxon>
        <taxon>Betaproteobacteria</taxon>
        <taxon>Burkholderiales</taxon>
        <taxon>Burkholderiaceae</taxon>
        <taxon>Caballeronia</taxon>
    </lineage>
</organism>
<evidence type="ECO:0000259" key="1">
    <source>
        <dbReference type="Pfam" id="PF14534"/>
    </source>
</evidence>
<evidence type="ECO:0000313" key="2">
    <source>
        <dbReference type="EMBL" id="MFK4445773.1"/>
    </source>
</evidence>
<dbReference type="InterPro" id="IPR032710">
    <property type="entry name" value="NTF2-like_dom_sf"/>
</dbReference>